<name>A0A1T4PVG9_9GAMM</name>
<proteinExistence type="predicted"/>
<evidence type="ECO:0000313" key="2">
    <source>
        <dbReference type="Proteomes" id="UP000191116"/>
    </source>
</evidence>
<dbReference type="Proteomes" id="UP000191116">
    <property type="component" value="Unassembled WGS sequence"/>
</dbReference>
<protein>
    <submittedName>
        <fullName evidence="1">Uncharacterized protein</fullName>
    </submittedName>
</protein>
<dbReference type="EMBL" id="FUWP01000003">
    <property type="protein sequence ID" value="SJZ95522.1"/>
    <property type="molecule type" value="Genomic_DNA"/>
</dbReference>
<evidence type="ECO:0000313" key="1">
    <source>
        <dbReference type="EMBL" id="SJZ95522.1"/>
    </source>
</evidence>
<sequence length="33" mass="3835">MFNNIFFCILLVGCTVNVNINMDIMISTPYFFV</sequence>
<gene>
    <name evidence="1" type="ORF">CZ814_00887</name>
</gene>
<accession>A0A1T4PVG9</accession>
<organism evidence="1 2">
    <name type="scientific">Photobacterium toruni</name>
    <dbReference type="NCBI Taxonomy" id="1935446"/>
    <lineage>
        <taxon>Bacteria</taxon>
        <taxon>Pseudomonadati</taxon>
        <taxon>Pseudomonadota</taxon>
        <taxon>Gammaproteobacteria</taxon>
        <taxon>Vibrionales</taxon>
        <taxon>Vibrionaceae</taxon>
        <taxon>Photobacterium</taxon>
    </lineage>
</organism>
<reference evidence="1 2" key="1">
    <citation type="submission" date="2017-02" db="EMBL/GenBank/DDBJ databases">
        <authorList>
            <person name="Peterson S.W."/>
        </authorList>
    </citation>
    <scope>NUCLEOTIDE SEQUENCE [LARGE SCALE GENOMIC DNA]</scope>
    <source>
        <strain evidence="1 2">CECT 9189</strain>
    </source>
</reference>
<dbReference type="AlphaFoldDB" id="A0A1T4PVG9"/>